<feature type="domain" description="HTH crp-type" evidence="4">
    <location>
        <begin position="122"/>
        <end position="188"/>
    </location>
</feature>
<dbReference type="Gene3D" id="2.60.120.10">
    <property type="entry name" value="Jelly Rolls"/>
    <property type="match status" value="1"/>
</dbReference>
<dbReference type="GO" id="GO:0005829">
    <property type="term" value="C:cytosol"/>
    <property type="evidence" value="ECO:0007669"/>
    <property type="project" value="TreeGrafter"/>
</dbReference>
<dbReference type="Pfam" id="PF13545">
    <property type="entry name" value="HTH_Crp_2"/>
    <property type="match status" value="1"/>
</dbReference>
<evidence type="ECO:0000256" key="2">
    <source>
        <dbReference type="ARBA" id="ARBA00023125"/>
    </source>
</evidence>
<dbReference type="InterPro" id="IPR050397">
    <property type="entry name" value="Env_Response_Regulators"/>
</dbReference>
<keyword evidence="6" id="KW-1185">Reference proteome</keyword>
<reference evidence="5 6" key="1">
    <citation type="submission" date="2012-06" db="EMBL/GenBank/DDBJ databases">
        <title>Complete genome of Terriglobus roseus DSM 18391.</title>
        <authorList>
            <consortium name="US DOE Joint Genome Institute (JGI-PGF)"/>
            <person name="Lucas S."/>
            <person name="Copeland A."/>
            <person name="Lapidus A."/>
            <person name="Glavina del Rio T."/>
            <person name="Dalin E."/>
            <person name="Tice H."/>
            <person name="Bruce D."/>
            <person name="Goodwin L."/>
            <person name="Pitluck S."/>
            <person name="Peters L."/>
            <person name="Mikhailova N."/>
            <person name="Munk A.C.C."/>
            <person name="Kyrpides N."/>
            <person name="Mavromatis K."/>
            <person name="Ivanova N."/>
            <person name="Brettin T."/>
            <person name="Detter J.C."/>
            <person name="Han C."/>
            <person name="Larimer F."/>
            <person name="Land M."/>
            <person name="Hauser L."/>
            <person name="Markowitz V."/>
            <person name="Cheng J.-F."/>
            <person name="Hugenholtz P."/>
            <person name="Woyke T."/>
            <person name="Wu D."/>
            <person name="Brambilla E."/>
            <person name="Klenk H.-P."/>
            <person name="Eisen J.A."/>
        </authorList>
    </citation>
    <scope>NUCLEOTIDE SEQUENCE [LARGE SCALE GENOMIC DNA]</scope>
    <source>
        <strain evidence="6">DSM 18391 / NRRL B-41598 / KBS 63</strain>
    </source>
</reference>
<dbReference type="EMBL" id="CP003379">
    <property type="protein sequence ID" value="AFL89230.1"/>
    <property type="molecule type" value="Genomic_DNA"/>
</dbReference>
<keyword evidence="2" id="KW-0238">DNA-binding</keyword>
<dbReference type="GO" id="GO:0003700">
    <property type="term" value="F:DNA-binding transcription factor activity"/>
    <property type="evidence" value="ECO:0007669"/>
    <property type="project" value="TreeGrafter"/>
</dbReference>
<sequence>MSFARPCPLKPQTLLVTSDADPNNLVFLTSGLASLVVTMSDGRTCGVNMVGRESLIGASSLLGSGTSHPTCVMRTSGSGLQLPKPFLRRLLIDSPEFQEQILAAVQREINSTAQTSACNLRHQANARLASWLLNASDLMGSSVFSMEQKHIAEMLGTARTTISLLAQPLTSRGLISVSRGIIRIFDRPGLMEAACECYEKRRHFCLPAAVLAAATEPAFHETGFRPAA</sequence>
<dbReference type="RefSeq" id="WP_014786494.1">
    <property type="nucleotide sequence ID" value="NC_018014.1"/>
</dbReference>
<dbReference type="InterPro" id="IPR036390">
    <property type="entry name" value="WH_DNA-bd_sf"/>
</dbReference>
<dbReference type="KEGG" id="trs:Terro_2998"/>
<dbReference type="InterPro" id="IPR036388">
    <property type="entry name" value="WH-like_DNA-bd_sf"/>
</dbReference>
<dbReference type="Pfam" id="PF00027">
    <property type="entry name" value="cNMP_binding"/>
    <property type="match status" value="1"/>
</dbReference>
<dbReference type="PANTHER" id="PTHR24567:SF74">
    <property type="entry name" value="HTH-TYPE TRANSCRIPTIONAL REGULATOR ARCR"/>
    <property type="match status" value="1"/>
</dbReference>
<organism evidence="5 6">
    <name type="scientific">Terriglobus roseus (strain DSM 18391 / NRRL B-41598 / KBS 63)</name>
    <dbReference type="NCBI Taxonomy" id="926566"/>
    <lineage>
        <taxon>Bacteria</taxon>
        <taxon>Pseudomonadati</taxon>
        <taxon>Acidobacteriota</taxon>
        <taxon>Terriglobia</taxon>
        <taxon>Terriglobales</taxon>
        <taxon>Acidobacteriaceae</taxon>
        <taxon>Terriglobus</taxon>
    </lineage>
</organism>
<dbReference type="Proteomes" id="UP000006056">
    <property type="component" value="Chromosome"/>
</dbReference>
<dbReference type="InterPro" id="IPR012318">
    <property type="entry name" value="HTH_CRP"/>
</dbReference>
<dbReference type="PROSITE" id="PS51063">
    <property type="entry name" value="HTH_CRP_2"/>
    <property type="match status" value="1"/>
</dbReference>
<evidence type="ECO:0000256" key="3">
    <source>
        <dbReference type="ARBA" id="ARBA00023163"/>
    </source>
</evidence>
<evidence type="ECO:0000256" key="1">
    <source>
        <dbReference type="ARBA" id="ARBA00023015"/>
    </source>
</evidence>
<keyword evidence="1" id="KW-0805">Transcription regulation</keyword>
<gene>
    <name evidence="5" type="ordered locus">Terro_2998</name>
</gene>
<dbReference type="CDD" id="cd00038">
    <property type="entry name" value="CAP_ED"/>
    <property type="match status" value="1"/>
</dbReference>
<dbReference type="InterPro" id="IPR014710">
    <property type="entry name" value="RmlC-like_jellyroll"/>
</dbReference>
<evidence type="ECO:0000313" key="6">
    <source>
        <dbReference type="Proteomes" id="UP000006056"/>
    </source>
</evidence>
<evidence type="ECO:0000259" key="4">
    <source>
        <dbReference type="PROSITE" id="PS51063"/>
    </source>
</evidence>
<proteinExistence type="predicted"/>
<accession>I3ZJ12</accession>
<dbReference type="AlphaFoldDB" id="I3ZJ12"/>
<keyword evidence="3" id="KW-0804">Transcription</keyword>
<name>I3ZJ12_TERRK</name>
<dbReference type="HOGENOM" id="CLU_077340_0_0_0"/>
<dbReference type="InterPro" id="IPR000595">
    <property type="entry name" value="cNMP-bd_dom"/>
</dbReference>
<dbReference type="Gene3D" id="1.10.10.10">
    <property type="entry name" value="Winged helix-like DNA-binding domain superfamily/Winged helix DNA-binding domain"/>
    <property type="match status" value="1"/>
</dbReference>
<dbReference type="eggNOG" id="COG0664">
    <property type="taxonomic scope" value="Bacteria"/>
</dbReference>
<dbReference type="SUPFAM" id="SSF51206">
    <property type="entry name" value="cAMP-binding domain-like"/>
    <property type="match status" value="1"/>
</dbReference>
<dbReference type="GO" id="GO:0003677">
    <property type="term" value="F:DNA binding"/>
    <property type="evidence" value="ECO:0007669"/>
    <property type="project" value="UniProtKB-KW"/>
</dbReference>
<dbReference type="InterPro" id="IPR018490">
    <property type="entry name" value="cNMP-bd_dom_sf"/>
</dbReference>
<dbReference type="PANTHER" id="PTHR24567">
    <property type="entry name" value="CRP FAMILY TRANSCRIPTIONAL REGULATORY PROTEIN"/>
    <property type="match status" value="1"/>
</dbReference>
<protein>
    <submittedName>
        <fullName evidence="5">cAMP-binding protein</fullName>
    </submittedName>
</protein>
<evidence type="ECO:0000313" key="5">
    <source>
        <dbReference type="EMBL" id="AFL89230.1"/>
    </source>
</evidence>
<dbReference type="SUPFAM" id="SSF46785">
    <property type="entry name" value="Winged helix' DNA-binding domain"/>
    <property type="match status" value="1"/>
</dbReference>